<organism evidence="2 3">
    <name type="scientific">Dactylosporangium siamense</name>
    <dbReference type="NCBI Taxonomy" id="685454"/>
    <lineage>
        <taxon>Bacteria</taxon>
        <taxon>Bacillati</taxon>
        <taxon>Actinomycetota</taxon>
        <taxon>Actinomycetes</taxon>
        <taxon>Micromonosporales</taxon>
        <taxon>Micromonosporaceae</taxon>
        <taxon>Dactylosporangium</taxon>
    </lineage>
</organism>
<evidence type="ECO:0000313" key="3">
    <source>
        <dbReference type="Proteomes" id="UP000660611"/>
    </source>
</evidence>
<accession>A0A919PVV0</accession>
<dbReference type="PROSITE" id="PS51186">
    <property type="entry name" value="GNAT"/>
    <property type="match status" value="1"/>
</dbReference>
<proteinExistence type="predicted"/>
<dbReference type="Proteomes" id="UP000660611">
    <property type="component" value="Unassembled WGS sequence"/>
</dbReference>
<protein>
    <recommendedName>
        <fullName evidence="1">N-acetyltransferase domain-containing protein</fullName>
    </recommendedName>
</protein>
<reference evidence="2" key="1">
    <citation type="submission" date="2021-01" db="EMBL/GenBank/DDBJ databases">
        <title>Whole genome shotgun sequence of Dactylosporangium siamense NBRC 106093.</title>
        <authorList>
            <person name="Komaki H."/>
            <person name="Tamura T."/>
        </authorList>
    </citation>
    <scope>NUCLEOTIDE SEQUENCE</scope>
    <source>
        <strain evidence="2">NBRC 106093</strain>
    </source>
</reference>
<evidence type="ECO:0000313" key="2">
    <source>
        <dbReference type="EMBL" id="GIG50211.1"/>
    </source>
</evidence>
<dbReference type="AlphaFoldDB" id="A0A919PVV0"/>
<sequence length="243" mass="25205">MWGLAGLSIFSAEALVLTRFLQVWLGAWPPPGPGITVVGHPARDKPRWDGAEQLALGVTDADGRGVLSVPPAHRAAVADLVAGLDSGLDADAAAEVLAARLPALLHRPEQVFFTGVFRWSQAPAALPDAGVWEPSDGPGIPDWLRPFPGEVLIARDAAGDYLAGVGLKPHDVSGIEISVGTDERARGQGLARRLVARAARRIVAGGAVAVYLHDPANTASARVADAAGFPDPGWRVHAMAGTA</sequence>
<dbReference type="EMBL" id="BONQ01000128">
    <property type="protein sequence ID" value="GIG50211.1"/>
    <property type="molecule type" value="Genomic_DNA"/>
</dbReference>
<gene>
    <name evidence="2" type="ORF">Dsi01nite_082520</name>
</gene>
<dbReference type="GO" id="GO:0016747">
    <property type="term" value="F:acyltransferase activity, transferring groups other than amino-acyl groups"/>
    <property type="evidence" value="ECO:0007669"/>
    <property type="project" value="InterPro"/>
</dbReference>
<keyword evidence="3" id="KW-1185">Reference proteome</keyword>
<dbReference type="InterPro" id="IPR016181">
    <property type="entry name" value="Acyl_CoA_acyltransferase"/>
</dbReference>
<feature type="domain" description="N-acetyltransferase" evidence="1">
    <location>
        <begin position="111"/>
        <end position="243"/>
    </location>
</feature>
<dbReference type="InterPro" id="IPR000182">
    <property type="entry name" value="GNAT_dom"/>
</dbReference>
<name>A0A919PVV0_9ACTN</name>
<dbReference type="Pfam" id="PF00583">
    <property type="entry name" value="Acetyltransf_1"/>
    <property type="match status" value="1"/>
</dbReference>
<dbReference type="Gene3D" id="3.40.630.30">
    <property type="match status" value="1"/>
</dbReference>
<comment type="caution">
    <text evidence="2">The sequence shown here is derived from an EMBL/GenBank/DDBJ whole genome shotgun (WGS) entry which is preliminary data.</text>
</comment>
<evidence type="ECO:0000259" key="1">
    <source>
        <dbReference type="PROSITE" id="PS51186"/>
    </source>
</evidence>
<dbReference type="SUPFAM" id="SSF55729">
    <property type="entry name" value="Acyl-CoA N-acyltransferases (Nat)"/>
    <property type="match status" value="1"/>
</dbReference>